<dbReference type="Proteomes" id="UP000318571">
    <property type="component" value="Chromosome 5"/>
</dbReference>
<protein>
    <submittedName>
        <fullName evidence="1">Uncharacterized protein</fullName>
    </submittedName>
</protein>
<sequence>MIRDCRFCKGNHKRKECPAWNQTCLLCGKLGHVPSSKRCGEKTRFGIDAQRNYSVVVRGASQRDFADQAPQIAVNIEWEKGTHSVSFLAIPDSGSEVSLADMELPRIMGIEESLLDSVFVSGIRGATGDAFTIMGKIRVKLQYGDAEVFDDIIIVREKVGMLISWKKCKELRIFPQKYPSQLGRDQWVRATEREEPPWKPSWLIPSDPKIEEITQTKGKLLNEFDDVLVGDDGQLKAMGGNPLWVLQLHQKR</sequence>
<keyword evidence="2" id="KW-1185">Reference proteome</keyword>
<evidence type="ECO:0000313" key="1">
    <source>
        <dbReference type="EMBL" id="TRY76175.1"/>
    </source>
</evidence>
<name>A0A553PER6_TIGCA</name>
<proteinExistence type="predicted"/>
<dbReference type="EMBL" id="VCGU01000004">
    <property type="protein sequence ID" value="TRY76175.1"/>
    <property type="molecule type" value="Genomic_DNA"/>
</dbReference>
<dbReference type="AlphaFoldDB" id="A0A553PER6"/>
<comment type="caution">
    <text evidence="1">The sequence shown here is derived from an EMBL/GenBank/DDBJ whole genome shotgun (WGS) entry which is preliminary data.</text>
</comment>
<gene>
    <name evidence="1" type="ORF">TCAL_10616</name>
</gene>
<accession>A0A553PER6</accession>
<reference evidence="1 2" key="1">
    <citation type="journal article" date="2018" name="Nat. Ecol. Evol.">
        <title>Genomic signatures of mitonuclear coevolution across populations of Tigriopus californicus.</title>
        <authorList>
            <person name="Barreto F.S."/>
            <person name="Watson E.T."/>
            <person name="Lima T.G."/>
            <person name="Willett C.S."/>
            <person name="Edmands S."/>
            <person name="Li W."/>
            <person name="Burton R.S."/>
        </authorList>
    </citation>
    <scope>NUCLEOTIDE SEQUENCE [LARGE SCALE GENOMIC DNA]</scope>
    <source>
        <strain evidence="1 2">San Diego</strain>
    </source>
</reference>
<evidence type="ECO:0000313" key="2">
    <source>
        <dbReference type="Proteomes" id="UP000318571"/>
    </source>
</evidence>
<organism evidence="1 2">
    <name type="scientific">Tigriopus californicus</name>
    <name type="common">Marine copepod</name>
    <dbReference type="NCBI Taxonomy" id="6832"/>
    <lineage>
        <taxon>Eukaryota</taxon>
        <taxon>Metazoa</taxon>
        <taxon>Ecdysozoa</taxon>
        <taxon>Arthropoda</taxon>
        <taxon>Crustacea</taxon>
        <taxon>Multicrustacea</taxon>
        <taxon>Hexanauplia</taxon>
        <taxon>Copepoda</taxon>
        <taxon>Harpacticoida</taxon>
        <taxon>Harpacticidae</taxon>
        <taxon>Tigriopus</taxon>
    </lineage>
</organism>
<dbReference type="OMA" id="IAVNIEW"/>
<dbReference type="STRING" id="6832.A0A553PER6"/>